<dbReference type="AlphaFoldDB" id="A0A2S8Q141"/>
<sequence>MINQLKFFGLLLGGKEYMTLQTWKKYRVILNRIDNSKIPEID</sequence>
<evidence type="ECO:0000313" key="2">
    <source>
        <dbReference type="Proteomes" id="UP000239550"/>
    </source>
</evidence>
<dbReference type="Proteomes" id="UP000239550">
    <property type="component" value="Unassembled WGS sequence"/>
</dbReference>
<reference evidence="1 2" key="1">
    <citation type="submission" date="2018-02" db="EMBL/GenBank/DDBJ databases">
        <title>Five New Genomes of Indian Photorhabdus Isolates TSA.</title>
        <authorList>
            <person name="Dubay B."/>
            <person name="Somvanshi V.S."/>
        </authorList>
    </citation>
    <scope>NUCLEOTIDE SEQUENCE [LARGE SCALE GENOMIC DNA]</scope>
    <source>
        <strain evidence="1 2">H1</strain>
    </source>
</reference>
<dbReference type="InterPro" id="IPR003458">
    <property type="entry name" value="Phage_T4_Gp38_tail_assem"/>
</dbReference>
<keyword evidence="2" id="KW-1185">Reference proteome</keyword>
<accession>A0A2S8Q141</accession>
<evidence type="ECO:0000313" key="1">
    <source>
        <dbReference type="EMBL" id="PQQ25544.1"/>
    </source>
</evidence>
<proteinExistence type="predicted"/>
<name>A0A2S8Q141_9GAMM</name>
<gene>
    <name evidence="1" type="ORF">C6H66_12160</name>
</gene>
<dbReference type="Pfam" id="PF02413">
    <property type="entry name" value="Caudo_TAP"/>
    <property type="match status" value="1"/>
</dbReference>
<organism evidence="1 2">
    <name type="scientific">Photorhabdus hindustanensis</name>
    <dbReference type="NCBI Taxonomy" id="2918802"/>
    <lineage>
        <taxon>Bacteria</taxon>
        <taxon>Pseudomonadati</taxon>
        <taxon>Pseudomonadota</taxon>
        <taxon>Gammaproteobacteria</taxon>
        <taxon>Enterobacterales</taxon>
        <taxon>Morganellaceae</taxon>
        <taxon>Photorhabdus</taxon>
    </lineage>
</organism>
<dbReference type="EMBL" id="PUWT01000029">
    <property type="protein sequence ID" value="PQQ25544.1"/>
    <property type="molecule type" value="Genomic_DNA"/>
</dbReference>
<comment type="caution">
    <text evidence="1">The sequence shown here is derived from an EMBL/GenBank/DDBJ whole genome shotgun (WGS) entry which is preliminary data.</text>
</comment>
<protein>
    <submittedName>
        <fullName evidence="1">Uncharacterized protein</fullName>
    </submittedName>
</protein>